<evidence type="ECO:0000313" key="5">
    <source>
        <dbReference type="Proteomes" id="UP001152562"/>
    </source>
</evidence>
<dbReference type="EMBL" id="CALOZG010000001">
    <property type="protein sequence ID" value="CAH3844640.1"/>
    <property type="molecule type" value="Genomic_DNA"/>
</dbReference>
<comment type="subcellular location">
    <subcellularLocation>
        <location evidence="1">Nucleus</location>
    </subcellularLocation>
</comment>
<keyword evidence="1" id="KW-0539">Nucleus</keyword>
<dbReference type="GO" id="GO:0005667">
    <property type="term" value="C:transcription regulator complex"/>
    <property type="evidence" value="ECO:0007669"/>
    <property type="project" value="TreeGrafter"/>
</dbReference>
<dbReference type="GO" id="GO:0005634">
    <property type="term" value="C:nucleus"/>
    <property type="evidence" value="ECO:0007669"/>
    <property type="project" value="UniProtKB-SubCell"/>
</dbReference>
<evidence type="ECO:0008006" key="6">
    <source>
        <dbReference type="Google" id="ProtNLM"/>
    </source>
</evidence>
<gene>
    <name evidence="4" type="ORF">PIBRA_LOCUS288</name>
</gene>
<accession>A0A9P0SI39</accession>
<evidence type="ECO:0000259" key="3">
    <source>
        <dbReference type="PROSITE" id="PS51031"/>
    </source>
</evidence>
<protein>
    <recommendedName>
        <fullName evidence="6">BESS domain-containing protein</fullName>
    </recommendedName>
</protein>
<evidence type="ECO:0000259" key="2">
    <source>
        <dbReference type="PROSITE" id="PS51029"/>
    </source>
</evidence>
<dbReference type="PANTHER" id="PTHR12243">
    <property type="entry name" value="MADF DOMAIN TRANSCRIPTION FACTOR"/>
    <property type="match status" value="1"/>
</dbReference>
<feature type="domain" description="MADF" evidence="2">
    <location>
        <begin position="45"/>
        <end position="139"/>
    </location>
</feature>
<keyword evidence="5" id="KW-1185">Reference proteome</keyword>
<dbReference type="GO" id="GO:0003677">
    <property type="term" value="F:DNA binding"/>
    <property type="evidence" value="ECO:0007669"/>
    <property type="project" value="InterPro"/>
</dbReference>
<evidence type="ECO:0000313" key="4">
    <source>
        <dbReference type="EMBL" id="CAH3844640.1"/>
    </source>
</evidence>
<proteinExistence type="predicted"/>
<organism evidence="4 5">
    <name type="scientific">Pieris brassicae</name>
    <name type="common">White butterfly</name>
    <name type="synonym">Large white butterfly</name>
    <dbReference type="NCBI Taxonomy" id="7116"/>
    <lineage>
        <taxon>Eukaryota</taxon>
        <taxon>Metazoa</taxon>
        <taxon>Ecdysozoa</taxon>
        <taxon>Arthropoda</taxon>
        <taxon>Hexapoda</taxon>
        <taxon>Insecta</taxon>
        <taxon>Pterygota</taxon>
        <taxon>Neoptera</taxon>
        <taxon>Endopterygota</taxon>
        <taxon>Lepidoptera</taxon>
        <taxon>Glossata</taxon>
        <taxon>Ditrysia</taxon>
        <taxon>Papilionoidea</taxon>
        <taxon>Pieridae</taxon>
        <taxon>Pierinae</taxon>
        <taxon>Pieris</taxon>
    </lineage>
</organism>
<dbReference type="Pfam" id="PF02944">
    <property type="entry name" value="BESS"/>
    <property type="match status" value="1"/>
</dbReference>
<dbReference type="PROSITE" id="PS51031">
    <property type="entry name" value="BESS"/>
    <property type="match status" value="1"/>
</dbReference>
<sequence>MYPSVIGRHFRNKLRAPRASVARKPHHRTARFAFIMMQFEYEPEVLIEAVKKRPGIWDNENVDYRSKSARHKLWLQVVREVAGEDVKVSKSEMRELELQLQKKWKSIRDCFHKYVTNPKRTRKPYVYCRHLDFILKKKSRSSRDDEAEEAAPKQCWKHLRKIKLTKMSSDEEEDDDMDFFVEDDVQAVNDVKVEPPPPKPITEFAFANVEGPGKSDDDDPDRMFLLSLLPHIKAIPDEYRLNVKMDLMQVLRNATNFHVDSIKMNESSFNIQ</sequence>
<dbReference type="AlphaFoldDB" id="A0A9P0SI39"/>
<dbReference type="Pfam" id="PF10545">
    <property type="entry name" value="MADF_DNA_bdg"/>
    <property type="match status" value="1"/>
</dbReference>
<dbReference type="InterPro" id="IPR006578">
    <property type="entry name" value="MADF-dom"/>
</dbReference>
<dbReference type="SMART" id="SM00595">
    <property type="entry name" value="MADF"/>
    <property type="match status" value="1"/>
</dbReference>
<feature type="domain" description="BESS" evidence="3">
    <location>
        <begin position="218"/>
        <end position="257"/>
    </location>
</feature>
<dbReference type="InterPro" id="IPR039353">
    <property type="entry name" value="TF_Adf1"/>
</dbReference>
<dbReference type="GO" id="GO:0006357">
    <property type="term" value="P:regulation of transcription by RNA polymerase II"/>
    <property type="evidence" value="ECO:0007669"/>
    <property type="project" value="TreeGrafter"/>
</dbReference>
<dbReference type="PANTHER" id="PTHR12243:SF67">
    <property type="entry name" value="COREPRESSOR OF PANGOLIN, ISOFORM A-RELATED"/>
    <property type="match status" value="1"/>
</dbReference>
<comment type="caution">
    <text evidence="4">The sequence shown here is derived from an EMBL/GenBank/DDBJ whole genome shotgun (WGS) entry which is preliminary data.</text>
</comment>
<evidence type="ECO:0000256" key="1">
    <source>
        <dbReference type="PROSITE-ProRule" id="PRU00371"/>
    </source>
</evidence>
<name>A0A9P0SI39_PIEBR</name>
<dbReference type="InterPro" id="IPR004210">
    <property type="entry name" value="BESS_motif"/>
</dbReference>
<reference evidence="4" key="1">
    <citation type="submission" date="2022-05" db="EMBL/GenBank/DDBJ databases">
        <authorList>
            <person name="Okamura Y."/>
        </authorList>
    </citation>
    <scope>NUCLEOTIDE SEQUENCE</scope>
</reference>
<dbReference type="PROSITE" id="PS51029">
    <property type="entry name" value="MADF"/>
    <property type="match status" value="1"/>
</dbReference>
<dbReference type="Proteomes" id="UP001152562">
    <property type="component" value="Unassembled WGS sequence"/>
</dbReference>